<dbReference type="PANTHER" id="PTHR43095">
    <property type="entry name" value="SUGAR KINASE"/>
    <property type="match status" value="1"/>
</dbReference>
<dbReference type="InterPro" id="IPR050406">
    <property type="entry name" value="FGGY_Carb_Kinase"/>
</dbReference>
<dbReference type="GO" id="GO:0009372">
    <property type="term" value="P:quorum sensing"/>
    <property type="evidence" value="ECO:0007669"/>
    <property type="project" value="InterPro"/>
</dbReference>
<dbReference type="eggNOG" id="COG1070">
    <property type="taxonomic scope" value="Bacteria"/>
</dbReference>
<feature type="domain" description="Carbohydrate kinase FGGY N-terminal" evidence="6">
    <location>
        <begin position="22"/>
        <end position="269"/>
    </location>
</feature>
<dbReference type="PANTHER" id="PTHR43095:SF1">
    <property type="entry name" value="AUTOINDUCER-2 KINASE"/>
    <property type="match status" value="1"/>
</dbReference>
<evidence type="ECO:0000259" key="7">
    <source>
        <dbReference type="Pfam" id="PF02782"/>
    </source>
</evidence>
<dbReference type="SUPFAM" id="SSF53067">
    <property type="entry name" value="Actin-like ATPase domain"/>
    <property type="match status" value="2"/>
</dbReference>
<comment type="catalytic activity">
    <reaction evidence="5">
        <text>(S)-4,5-dihydroxypentane-2,3-dione + ATP = (2S)-2-hydroxy-3,4-dioxopentyl phosphate + ADP + H(+)</text>
        <dbReference type="Rhea" id="RHEA:15377"/>
        <dbReference type="ChEBI" id="CHEBI:15378"/>
        <dbReference type="ChEBI" id="CHEBI:29484"/>
        <dbReference type="ChEBI" id="CHEBI:30616"/>
        <dbReference type="ChEBI" id="CHEBI:71677"/>
        <dbReference type="ChEBI" id="CHEBI:456216"/>
        <dbReference type="EC" id="2.7.1.189"/>
    </reaction>
</comment>
<dbReference type="InterPro" id="IPR000577">
    <property type="entry name" value="Carb_kinase_FGGY"/>
</dbReference>
<dbReference type="EC" id="2.7.1.189" evidence="5"/>
<evidence type="ECO:0000256" key="4">
    <source>
        <dbReference type="ARBA" id="ARBA00022777"/>
    </source>
</evidence>
<dbReference type="Proteomes" id="UP000028640">
    <property type="component" value="Unassembled WGS sequence"/>
</dbReference>
<protein>
    <recommendedName>
        <fullName evidence="5">Autoinducer-2 kinase</fullName>
        <shortName evidence="5">AI-2 kinase</shortName>
        <ecNumber evidence="5">2.7.1.189</ecNumber>
    </recommendedName>
</protein>
<dbReference type="NCBIfam" id="NF008187">
    <property type="entry name" value="PRK10939.1"/>
    <property type="match status" value="1"/>
</dbReference>
<dbReference type="Pfam" id="PF02782">
    <property type="entry name" value="FGGY_C"/>
    <property type="match status" value="1"/>
</dbReference>
<keyword evidence="4 5" id="KW-0418">Kinase</keyword>
<dbReference type="HAMAP" id="MF_02053">
    <property type="entry name" value="LsrK"/>
    <property type="match status" value="1"/>
</dbReference>
<dbReference type="AlphaFoldDB" id="A0A085GIT5"/>
<comment type="subcellular location">
    <subcellularLocation>
        <location evidence="5">Cytoplasm</location>
    </subcellularLocation>
</comment>
<keyword evidence="3 5" id="KW-0808">Transferase</keyword>
<proteinExistence type="inferred from homology"/>
<evidence type="ECO:0000256" key="2">
    <source>
        <dbReference type="ARBA" id="ARBA00022490"/>
    </source>
</evidence>
<evidence type="ECO:0000259" key="6">
    <source>
        <dbReference type="Pfam" id="PF00370"/>
    </source>
</evidence>
<organism evidence="8 9">
    <name type="scientific">Ewingella americana (strain ATCC 33852 / DSM 4580 / CCUG 14506 / JCM 5911 / LMG 7869 / NCTC 12157 / CDC 1468-78)</name>
    <dbReference type="NCBI Taxonomy" id="910964"/>
    <lineage>
        <taxon>Bacteria</taxon>
        <taxon>Pseudomonadati</taxon>
        <taxon>Pseudomonadota</taxon>
        <taxon>Gammaproteobacteria</taxon>
        <taxon>Enterobacterales</taxon>
        <taxon>Yersiniaceae</taxon>
        <taxon>Ewingella</taxon>
    </lineage>
</organism>
<comment type="function">
    <text evidence="5">Catalyzes the phosphorylation of autoinducer-2 (AI-2) to phospho-AI-2, which subsequently inactivates the transcriptional regulator LsrR and leads to the transcription of the lsr operon. Phosphorylates the ring-open form of (S)-4,5-dihydroxypentane-2,3-dione (DPD), which is the precursor to all AI-2 signaling molecules, at the C5 position.</text>
</comment>
<keyword evidence="2 5" id="KW-0963">Cytoplasm</keyword>
<dbReference type="GO" id="GO:0005975">
    <property type="term" value="P:carbohydrate metabolic process"/>
    <property type="evidence" value="ECO:0007669"/>
    <property type="project" value="InterPro"/>
</dbReference>
<gene>
    <name evidence="5" type="primary">lsrK</name>
    <name evidence="8" type="ORF">GEAM_1129</name>
</gene>
<dbReference type="GO" id="GO:0005737">
    <property type="term" value="C:cytoplasm"/>
    <property type="evidence" value="ECO:0007669"/>
    <property type="project" value="UniProtKB-SubCell"/>
</dbReference>
<dbReference type="PIRSF" id="PIRSF000538">
    <property type="entry name" value="GlpK"/>
    <property type="match status" value="1"/>
</dbReference>
<comment type="caution">
    <text evidence="8">The sequence shown here is derived from an EMBL/GenBank/DDBJ whole genome shotgun (WGS) entry which is preliminary data.</text>
</comment>
<reference evidence="8 9" key="1">
    <citation type="submission" date="2014-05" db="EMBL/GenBank/DDBJ databases">
        <title>ATOL: Assembling a taxonomically balanced genome-scale reconstruction of the evolutionary history of the Enterobacteriaceae.</title>
        <authorList>
            <person name="Plunkett G.III."/>
            <person name="Neeno-Eckwall E.C."/>
            <person name="Glasner J.D."/>
            <person name="Perna N.T."/>
        </authorList>
    </citation>
    <scope>NUCLEOTIDE SEQUENCE [LARGE SCALE GENOMIC DNA]</scope>
    <source>
        <strain evidence="8 9">ATCC 33852</strain>
    </source>
</reference>
<dbReference type="InterPro" id="IPR033676">
    <property type="entry name" value="AI-2_kinase"/>
</dbReference>
<dbReference type="Pfam" id="PF00370">
    <property type="entry name" value="FGGY_N"/>
    <property type="match status" value="1"/>
</dbReference>
<keyword evidence="9" id="KW-1185">Reference proteome</keyword>
<dbReference type="InterPro" id="IPR043129">
    <property type="entry name" value="ATPase_NBD"/>
</dbReference>
<dbReference type="Gene3D" id="3.30.420.40">
    <property type="match status" value="2"/>
</dbReference>
<evidence type="ECO:0000256" key="3">
    <source>
        <dbReference type="ARBA" id="ARBA00022679"/>
    </source>
</evidence>
<evidence type="ECO:0000256" key="1">
    <source>
        <dbReference type="ARBA" id="ARBA00009156"/>
    </source>
</evidence>
<dbReference type="CDD" id="cd07775">
    <property type="entry name" value="ASKHA_NBD_FGGY_AI-2K"/>
    <property type="match status" value="1"/>
</dbReference>
<dbReference type="EMBL" id="JMPJ01000036">
    <property type="protein sequence ID" value="KFC83630.1"/>
    <property type="molecule type" value="Genomic_DNA"/>
</dbReference>
<dbReference type="GO" id="GO:0071518">
    <property type="term" value="F:autoinducer-2 kinase activity"/>
    <property type="evidence" value="ECO:0007669"/>
    <property type="project" value="UniProtKB-UniRule"/>
</dbReference>
<evidence type="ECO:0000313" key="8">
    <source>
        <dbReference type="EMBL" id="KFC83630.1"/>
    </source>
</evidence>
<dbReference type="STRING" id="910964.GEAM_1129"/>
<name>A0A085GIT5_EWIA3</name>
<feature type="domain" description="Carbohydrate kinase FGGY C-terminal" evidence="7">
    <location>
        <begin position="309"/>
        <end position="477"/>
    </location>
</feature>
<comment type="similarity">
    <text evidence="1 5">Belongs to the FGGY kinase family.</text>
</comment>
<dbReference type="InterPro" id="IPR018484">
    <property type="entry name" value="FGGY_N"/>
</dbReference>
<dbReference type="InterPro" id="IPR018485">
    <property type="entry name" value="FGGY_C"/>
</dbReference>
<evidence type="ECO:0000256" key="5">
    <source>
        <dbReference type="HAMAP-Rule" id="MF_02053"/>
    </source>
</evidence>
<evidence type="ECO:0000313" key="9">
    <source>
        <dbReference type="Proteomes" id="UP000028640"/>
    </source>
</evidence>
<sequence>MDKNRYERATMSTSSATKHDAYLMALDAGTGSIRAVIFNLEGEQIAAGQAEWIHLAVPDVPGSMEFDLSKNWQLACQCIRQALHEAQIPASSIRAVAACSMREGIVLYNKAGEPIWACANVDARASREVSELKEIHDYEFEREVYECSGQTLALSAMPRLLWLAHHRPDIYRQAATVTMISDWLAYMLSGELAVDPSNAGTTGMLDLATRNWRPELLDMAGLRADMLSPVAETGTRLGSVTVKAAEASGLQAGTPVGMGGGDVQLGTLGLGVVRAGQTAVLGGTFWQQVVNLPKPVTDPEMNIRINPHVIPGMAQAESISFFTGLTMRWFRDAFCSEEKLLSQRLGVDTYSLLEDMAARVPVGSWGVTPIFSDAMHFKTWYHAAPSFINLSIDPERCNKQTLFRALEENAAIVSACNLDLIAEFSGVRAKSLVFAGGGSKGKLWCQILSDVTGIPVKVPVVKEATALGCAIAAGVAAGVYSTLAETGESLVRWEREYQPDAANHEIYLLQKSNWQAVYADQLGLVDRQLTTSMWKAPGL</sequence>
<accession>A0A085GIT5</accession>